<dbReference type="EMBL" id="JALJOT010000017">
    <property type="protein sequence ID" value="KAK9901594.1"/>
    <property type="molecule type" value="Genomic_DNA"/>
</dbReference>
<name>A0ABR2YBT0_9CHLO</name>
<dbReference type="PANTHER" id="PTHR12480:SF6">
    <property type="entry name" value="2-OXOGLUTARATE AND IRON-DEPENDENT OXYGENASE JMJD4"/>
    <property type="match status" value="1"/>
</dbReference>
<reference evidence="3 4" key="1">
    <citation type="journal article" date="2024" name="Nat. Commun.">
        <title>Phylogenomics reveals the evolutionary origins of lichenization in chlorophyte algae.</title>
        <authorList>
            <person name="Puginier C."/>
            <person name="Libourel C."/>
            <person name="Otte J."/>
            <person name="Skaloud P."/>
            <person name="Haon M."/>
            <person name="Grisel S."/>
            <person name="Petersen M."/>
            <person name="Berrin J.G."/>
            <person name="Delaux P.M."/>
            <person name="Dal Grande F."/>
            <person name="Keller J."/>
        </authorList>
    </citation>
    <scope>NUCLEOTIDE SEQUENCE [LARGE SCALE GENOMIC DNA]</scope>
    <source>
        <strain evidence="3 4">SAG 216-7</strain>
    </source>
</reference>
<evidence type="ECO:0000313" key="3">
    <source>
        <dbReference type="EMBL" id="KAK9901594.1"/>
    </source>
</evidence>
<dbReference type="Proteomes" id="UP001491310">
    <property type="component" value="Unassembled WGS sequence"/>
</dbReference>
<comment type="caution">
    <text evidence="3">The sequence shown here is derived from an EMBL/GenBank/DDBJ whole genome shotgun (WGS) entry which is preliminary data.</text>
</comment>
<dbReference type="Pfam" id="PF13621">
    <property type="entry name" value="Cupin_8"/>
    <property type="match status" value="1"/>
</dbReference>
<accession>A0ABR2YBT0</accession>
<dbReference type="PROSITE" id="PS51184">
    <property type="entry name" value="JMJC"/>
    <property type="match status" value="1"/>
</dbReference>
<keyword evidence="4" id="KW-1185">Reference proteome</keyword>
<dbReference type="PANTHER" id="PTHR12480">
    <property type="entry name" value="ARGININE DEMETHYLASE AND LYSYL-HYDROXYLASE JMJD"/>
    <property type="match status" value="1"/>
</dbReference>
<dbReference type="SUPFAM" id="SSF51197">
    <property type="entry name" value="Clavaminate synthase-like"/>
    <property type="match status" value="1"/>
</dbReference>
<feature type="domain" description="JmjC" evidence="2">
    <location>
        <begin position="214"/>
        <end position="393"/>
    </location>
</feature>
<dbReference type="InterPro" id="IPR003347">
    <property type="entry name" value="JmjC_dom"/>
</dbReference>
<comment type="similarity">
    <text evidence="1">Belongs to the JARID1 histone demethylase family.</text>
</comment>
<evidence type="ECO:0000256" key="1">
    <source>
        <dbReference type="ARBA" id="ARBA00006801"/>
    </source>
</evidence>
<protein>
    <recommendedName>
        <fullName evidence="2">JmjC domain-containing protein</fullName>
    </recommendedName>
</protein>
<proteinExistence type="inferred from homology"/>
<dbReference type="InterPro" id="IPR041667">
    <property type="entry name" value="Cupin_8"/>
</dbReference>
<sequence length="455" mass="51243">MDNPPLVLLQEKTLERLLVGQAFVEVTEGDPVIRRRLRLASHVYSSWTARGTDPAALAAHLMDGSVEALEEFVTADHNSMHDGAQQAADSIENFFSAFSSQNTDIPRRHAEQLSYDEFVLEYMAPNLPVMIEGATEGWQACRNWVTTDGGVNLEFLAERFGQARIWATASASTSDGYGGGQRHDMTAGQYVDWFRRHKQGQEEQLLYLKDWHFVNEFSDYKAYVLPEYFRDDWLNEYHDMRQTSHHSASTSNGCTSQENIVTSDYRFVYLGPKSTTTALHADVLRSFSWSVNVCGRKRWRLLPPQYTHLLYDRFGREMAPDFELDGCQAERFPNLAAARRHVIEVVQGVGEAIFVPSGWHHTVTNLEDTLSINHNWLNAFNLHWGWALLCREHAEAAAAIEECRETCSSAEEFEALVQRNMAANCGLDFRAAAAFAVAAIDETGQLAADSCLACA</sequence>
<dbReference type="InterPro" id="IPR050910">
    <property type="entry name" value="JMJD6_ArgDemeth/LysHydrox"/>
</dbReference>
<evidence type="ECO:0000313" key="4">
    <source>
        <dbReference type="Proteomes" id="UP001491310"/>
    </source>
</evidence>
<dbReference type="Gene3D" id="2.60.120.650">
    <property type="entry name" value="Cupin"/>
    <property type="match status" value="1"/>
</dbReference>
<organism evidence="3 4">
    <name type="scientific">Coccomyxa subellipsoidea</name>
    <dbReference type="NCBI Taxonomy" id="248742"/>
    <lineage>
        <taxon>Eukaryota</taxon>
        <taxon>Viridiplantae</taxon>
        <taxon>Chlorophyta</taxon>
        <taxon>core chlorophytes</taxon>
        <taxon>Trebouxiophyceae</taxon>
        <taxon>Trebouxiophyceae incertae sedis</taxon>
        <taxon>Coccomyxaceae</taxon>
        <taxon>Coccomyxa</taxon>
    </lineage>
</organism>
<evidence type="ECO:0000259" key="2">
    <source>
        <dbReference type="PROSITE" id="PS51184"/>
    </source>
</evidence>
<gene>
    <name evidence="3" type="ORF">WJX75_003934</name>
</gene>
<dbReference type="SMART" id="SM00558">
    <property type="entry name" value="JmjC"/>
    <property type="match status" value="1"/>
</dbReference>